<protein>
    <submittedName>
        <fullName evidence="1">Uncharacterized protein</fullName>
    </submittedName>
</protein>
<keyword evidence="2" id="KW-1185">Reference proteome</keyword>
<name>A0A834K8I3_VESGE</name>
<dbReference type="EMBL" id="JACSDZ010000007">
    <property type="protein sequence ID" value="KAF7399301.1"/>
    <property type="molecule type" value="Genomic_DNA"/>
</dbReference>
<proteinExistence type="predicted"/>
<evidence type="ECO:0000313" key="1">
    <source>
        <dbReference type="EMBL" id="KAF7399301.1"/>
    </source>
</evidence>
<reference evidence="1" key="1">
    <citation type="journal article" date="2020" name="G3 (Bethesda)">
        <title>High-Quality Assemblies for Three Invasive Social Wasps from the &lt;i&gt;Vespula&lt;/i&gt; Genus.</title>
        <authorList>
            <person name="Harrop T.W.R."/>
            <person name="Guhlin J."/>
            <person name="McLaughlin G.M."/>
            <person name="Permina E."/>
            <person name="Stockwell P."/>
            <person name="Gilligan J."/>
            <person name="Le Lec M.F."/>
            <person name="Gruber M.A.M."/>
            <person name="Quinn O."/>
            <person name="Lovegrove M."/>
            <person name="Duncan E.J."/>
            <person name="Remnant E.J."/>
            <person name="Van Eeckhoven J."/>
            <person name="Graham B."/>
            <person name="Knapp R.A."/>
            <person name="Langford K.W."/>
            <person name="Kronenberg Z."/>
            <person name="Press M.O."/>
            <person name="Eacker S.M."/>
            <person name="Wilson-Rankin E.E."/>
            <person name="Purcell J."/>
            <person name="Lester P.J."/>
            <person name="Dearden P.K."/>
        </authorList>
    </citation>
    <scope>NUCLEOTIDE SEQUENCE</scope>
    <source>
        <strain evidence="1">Linc-1</strain>
    </source>
</reference>
<organism evidence="1 2">
    <name type="scientific">Vespula germanica</name>
    <name type="common">German yellow jacket</name>
    <name type="synonym">Paravespula germanica</name>
    <dbReference type="NCBI Taxonomy" id="30212"/>
    <lineage>
        <taxon>Eukaryota</taxon>
        <taxon>Metazoa</taxon>
        <taxon>Ecdysozoa</taxon>
        <taxon>Arthropoda</taxon>
        <taxon>Hexapoda</taxon>
        <taxon>Insecta</taxon>
        <taxon>Pterygota</taxon>
        <taxon>Neoptera</taxon>
        <taxon>Endopterygota</taxon>
        <taxon>Hymenoptera</taxon>
        <taxon>Apocrita</taxon>
        <taxon>Aculeata</taxon>
        <taxon>Vespoidea</taxon>
        <taxon>Vespidae</taxon>
        <taxon>Vespinae</taxon>
        <taxon>Vespula</taxon>
    </lineage>
</organism>
<sequence length="177" mass="20193">MNSGHPHEYKRTCKKSKRHDLTLVNLKQSIKMAKIYFLAFLALLVVVAVSAQEQEQEQLKGTVLDLQLENPEEYGWPCSAGGSSLCSRVCRTLGRRLGVCNKAETILDLQFENPEEYDCSTNGCKKMYNMKMRKNIAGLTQQVETVYADNIVRIKARGLDLVLQLDTVYVLYNDYYN</sequence>
<comment type="caution">
    <text evidence="1">The sequence shown here is derived from an EMBL/GenBank/DDBJ whole genome shotgun (WGS) entry which is preliminary data.</text>
</comment>
<accession>A0A834K8I3</accession>
<evidence type="ECO:0000313" key="2">
    <source>
        <dbReference type="Proteomes" id="UP000617340"/>
    </source>
</evidence>
<dbReference type="AlphaFoldDB" id="A0A834K8I3"/>
<dbReference type="Proteomes" id="UP000617340">
    <property type="component" value="Unassembled WGS sequence"/>
</dbReference>
<gene>
    <name evidence="1" type="ORF">HZH68_007893</name>
</gene>